<dbReference type="PANTHER" id="PTHR48111">
    <property type="entry name" value="REGULATOR OF RPOS"/>
    <property type="match status" value="1"/>
</dbReference>
<dbReference type="Proteomes" id="UP000319103">
    <property type="component" value="Unassembled WGS sequence"/>
</dbReference>
<dbReference type="GO" id="GO:0006355">
    <property type="term" value="P:regulation of DNA-templated transcription"/>
    <property type="evidence" value="ECO:0007669"/>
    <property type="project" value="InterPro"/>
</dbReference>
<dbReference type="GO" id="GO:0005829">
    <property type="term" value="C:cytosol"/>
    <property type="evidence" value="ECO:0007669"/>
    <property type="project" value="TreeGrafter"/>
</dbReference>
<dbReference type="Gene3D" id="1.10.10.10">
    <property type="entry name" value="Winged helix-like DNA-binding domain superfamily/Winged helix DNA-binding domain"/>
    <property type="match status" value="1"/>
</dbReference>
<dbReference type="Pfam" id="PF00072">
    <property type="entry name" value="Response_reg"/>
    <property type="match status" value="1"/>
</dbReference>
<keyword evidence="2" id="KW-0902">Two-component regulatory system</keyword>
<sequence>MRVLVVEDERRLAAALQRGLQAEGMTVDVAHDGPQGLWLAGEHDYDVIVLDIMLPGVNGYRVCARLRAAGNEAGILMLTAKDGEYDEAEALDTGADDFLSKPFSFVVLVARLRALARRTGRRRPQSLEFGDLLLDPARHTCTRGGTPIRLTAREFAVLEYLARRAGEVVPKREILEQVWDSAFEGDPNVVEVHISAVRRKIDAPFGRSALETVRGAGYRLAADGG</sequence>
<dbReference type="CDD" id="cd00383">
    <property type="entry name" value="trans_reg_C"/>
    <property type="match status" value="1"/>
</dbReference>
<evidence type="ECO:0000259" key="9">
    <source>
        <dbReference type="PROSITE" id="PS51755"/>
    </source>
</evidence>
<dbReference type="FunFam" id="3.40.50.2300:FF:000001">
    <property type="entry name" value="DNA-binding response regulator PhoB"/>
    <property type="match status" value="1"/>
</dbReference>
<evidence type="ECO:0000259" key="8">
    <source>
        <dbReference type="PROSITE" id="PS50110"/>
    </source>
</evidence>
<evidence type="ECO:0000256" key="5">
    <source>
        <dbReference type="ARBA" id="ARBA00023163"/>
    </source>
</evidence>
<dbReference type="GO" id="GO:0000156">
    <property type="term" value="F:phosphorelay response regulator activity"/>
    <property type="evidence" value="ECO:0007669"/>
    <property type="project" value="TreeGrafter"/>
</dbReference>
<dbReference type="InterPro" id="IPR001789">
    <property type="entry name" value="Sig_transdc_resp-reg_receiver"/>
</dbReference>
<dbReference type="PROSITE" id="PS50110">
    <property type="entry name" value="RESPONSE_REGULATORY"/>
    <property type="match status" value="1"/>
</dbReference>
<feature type="modified residue" description="4-aspartylphosphate" evidence="6">
    <location>
        <position position="51"/>
    </location>
</feature>
<keyword evidence="1 6" id="KW-0597">Phosphoprotein</keyword>
<dbReference type="RefSeq" id="WP_101383485.1">
    <property type="nucleotide sequence ID" value="NZ_JBMHHX010000044.1"/>
</dbReference>
<dbReference type="InterPro" id="IPR036388">
    <property type="entry name" value="WH-like_DNA-bd_sf"/>
</dbReference>
<evidence type="ECO:0000256" key="7">
    <source>
        <dbReference type="PROSITE-ProRule" id="PRU01091"/>
    </source>
</evidence>
<dbReference type="OrthoDB" id="9812490at2"/>
<evidence type="ECO:0000256" key="1">
    <source>
        <dbReference type="ARBA" id="ARBA00022553"/>
    </source>
</evidence>
<dbReference type="InterPro" id="IPR039420">
    <property type="entry name" value="WalR-like"/>
</dbReference>
<dbReference type="GO" id="GO:0000976">
    <property type="term" value="F:transcription cis-regulatory region binding"/>
    <property type="evidence" value="ECO:0007669"/>
    <property type="project" value="TreeGrafter"/>
</dbReference>
<dbReference type="EMBL" id="VIGB01000003">
    <property type="protein sequence ID" value="TQF02370.1"/>
    <property type="molecule type" value="Genomic_DNA"/>
</dbReference>
<dbReference type="Pfam" id="PF00486">
    <property type="entry name" value="Trans_reg_C"/>
    <property type="match status" value="1"/>
</dbReference>
<keyword evidence="3" id="KW-0805">Transcription regulation</keyword>
<accession>A0A540W045</accession>
<evidence type="ECO:0000313" key="10">
    <source>
        <dbReference type="EMBL" id="TQF02370.1"/>
    </source>
</evidence>
<evidence type="ECO:0000256" key="2">
    <source>
        <dbReference type="ARBA" id="ARBA00023012"/>
    </source>
</evidence>
<keyword evidence="5" id="KW-0804">Transcription</keyword>
<evidence type="ECO:0000313" key="11">
    <source>
        <dbReference type="Proteomes" id="UP000319103"/>
    </source>
</evidence>
<gene>
    <name evidence="10" type="ORF">E6W39_08895</name>
</gene>
<keyword evidence="4 7" id="KW-0238">DNA-binding</keyword>
<dbReference type="PROSITE" id="PS51755">
    <property type="entry name" value="OMPR_PHOB"/>
    <property type="match status" value="1"/>
</dbReference>
<dbReference type="SMART" id="SM00862">
    <property type="entry name" value="Trans_reg_C"/>
    <property type="match status" value="1"/>
</dbReference>
<dbReference type="FunFam" id="1.10.10.10:FF:000005">
    <property type="entry name" value="Two-component system response regulator"/>
    <property type="match status" value="1"/>
</dbReference>
<dbReference type="SUPFAM" id="SSF52172">
    <property type="entry name" value="CheY-like"/>
    <property type="match status" value="1"/>
</dbReference>
<feature type="domain" description="OmpR/PhoB-type" evidence="9">
    <location>
        <begin position="124"/>
        <end position="222"/>
    </location>
</feature>
<evidence type="ECO:0000256" key="4">
    <source>
        <dbReference type="ARBA" id="ARBA00023125"/>
    </source>
</evidence>
<proteinExistence type="predicted"/>
<dbReference type="AlphaFoldDB" id="A0A540W045"/>
<dbReference type="CDD" id="cd19935">
    <property type="entry name" value="REC_OmpR_CusR-like"/>
    <property type="match status" value="1"/>
</dbReference>
<feature type="domain" description="Response regulatory" evidence="8">
    <location>
        <begin position="2"/>
        <end position="116"/>
    </location>
</feature>
<evidence type="ECO:0000256" key="3">
    <source>
        <dbReference type="ARBA" id="ARBA00023015"/>
    </source>
</evidence>
<comment type="caution">
    <text evidence="10">The sequence shown here is derived from an EMBL/GenBank/DDBJ whole genome shotgun (WGS) entry which is preliminary data.</text>
</comment>
<organism evidence="10 11">
    <name type="scientific">Kitasatospora acidiphila</name>
    <dbReference type="NCBI Taxonomy" id="2567942"/>
    <lineage>
        <taxon>Bacteria</taxon>
        <taxon>Bacillati</taxon>
        <taxon>Actinomycetota</taxon>
        <taxon>Actinomycetes</taxon>
        <taxon>Kitasatosporales</taxon>
        <taxon>Streptomycetaceae</taxon>
        <taxon>Kitasatospora</taxon>
    </lineage>
</organism>
<keyword evidence="11" id="KW-1185">Reference proteome</keyword>
<dbReference type="SMART" id="SM00448">
    <property type="entry name" value="REC"/>
    <property type="match status" value="1"/>
</dbReference>
<dbReference type="InterPro" id="IPR011006">
    <property type="entry name" value="CheY-like_superfamily"/>
</dbReference>
<feature type="DNA-binding region" description="OmpR/PhoB-type" evidence="7">
    <location>
        <begin position="124"/>
        <end position="222"/>
    </location>
</feature>
<name>A0A540W045_9ACTN</name>
<reference evidence="10 11" key="1">
    <citation type="submission" date="2019-06" db="EMBL/GenBank/DDBJ databases">
        <title>Description of Kitasatospora acidophila sp. nov. isolated from pine grove soil, and reclassification of Streptomyces novaecaesareae to Kitasatospora novaeceasareae comb. nov.</title>
        <authorList>
            <person name="Kim M.J."/>
        </authorList>
    </citation>
    <scope>NUCLEOTIDE SEQUENCE [LARGE SCALE GENOMIC DNA]</scope>
    <source>
        <strain evidence="10 11">MMS16-CNU292</strain>
    </source>
</reference>
<protein>
    <submittedName>
        <fullName evidence="10">Response regulator transcription factor</fullName>
    </submittedName>
</protein>
<dbReference type="InterPro" id="IPR001867">
    <property type="entry name" value="OmpR/PhoB-type_DNA-bd"/>
</dbReference>
<dbReference type="GO" id="GO:0032993">
    <property type="term" value="C:protein-DNA complex"/>
    <property type="evidence" value="ECO:0007669"/>
    <property type="project" value="TreeGrafter"/>
</dbReference>
<dbReference type="Gene3D" id="3.40.50.2300">
    <property type="match status" value="1"/>
</dbReference>
<evidence type="ECO:0000256" key="6">
    <source>
        <dbReference type="PROSITE-ProRule" id="PRU00169"/>
    </source>
</evidence>
<dbReference type="PANTHER" id="PTHR48111:SF36">
    <property type="entry name" value="TRANSCRIPTIONAL REGULATORY PROTEIN CUTR"/>
    <property type="match status" value="1"/>
</dbReference>